<dbReference type="EMBL" id="WNDP01000024">
    <property type="protein sequence ID" value="KAF1026364.1"/>
    <property type="molecule type" value="Genomic_DNA"/>
</dbReference>
<gene>
    <name evidence="1" type="ORF">GAK29_01305</name>
</gene>
<dbReference type="AlphaFoldDB" id="A0A833PH78"/>
<comment type="caution">
    <text evidence="1">The sequence shown here is derived from an EMBL/GenBank/DDBJ whole genome shotgun (WGS) entry which is preliminary data.</text>
</comment>
<evidence type="ECO:0000313" key="2">
    <source>
        <dbReference type="Proteomes" id="UP000490535"/>
    </source>
</evidence>
<protein>
    <submittedName>
        <fullName evidence="1">Uncharacterized protein</fullName>
    </submittedName>
</protein>
<evidence type="ECO:0000313" key="1">
    <source>
        <dbReference type="EMBL" id="KAF1026364.1"/>
    </source>
</evidence>
<name>A0A833PH78_ACIBZ</name>
<organism evidence="1 2">
    <name type="scientific">Acinetobacter bereziniae</name>
    <name type="common">Acinetobacter genomosp. 10</name>
    <dbReference type="NCBI Taxonomy" id="106648"/>
    <lineage>
        <taxon>Bacteria</taxon>
        <taxon>Pseudomonadati</taxon>
        <taxon>Pseudomonadota</taxon>
        <taxon>Gammaproteobacteria</taxon>
        <taxon>Moraxellales</taxon>
        <taxon>Moraxellaceae</taxon>
        <taxon>Acinetobacter</taxon>
    </lineage>
</organism>
<reference evidence="2" key="1">
    <citation type="journal article" date="2020" name="MBio">
        <title>Horizontal gene transfer to a defensive symbiont with a reduced genome amongst a multipartite beetle microbiome.</title>
        <authorList>
            <person name="Waterworth S.C."/>
            <person name="Florez L.V."/>
            <person name="Rees E.R."/>
            <person name="Hertweck C."/>
            <person name="Kaltenpoth M."/>
            <person name="Kwan J.C."/>
        </authorList>
    </citation>
    <scope>NUCLEOTIDE SEQUENCE [LARGE SCALE GENOMIC DNA]</scope>
</reference>
<sequence length="208" mass="23935">MTVPQETQVEYSNFNYNGSNIEVDESIKTYEAYQKLINDKIQYLKSEAHETEGTLFKSEIKGPIQQVGRSVSHIIIYRSSMYTVEAYEIYGYLYIRPGKLLILKSGASNDLLDEAIAEIQHNLKSIKIRSAQGEEHAGLCWKEFFIIDDMSKNIPFTSGYLHFNFPSYPWVRADIEHRIRLESDVPLIELIKKKTTGIPRSCKTATEN</sequence>
<proteinExistence type="predicted"/>
<dbReference type="Proteomes" id="UP000490535">
    <property type="component" value="Unassembled WGS sequence"/>
</dbReference>
<accession>A0A833PH78</accession>